<evidence type="ECO:0000313" key="1">
    <source>
        <dbReference type="EMBL" id="KAL1525759.1"/>
    </source>
</evidence>
<comment type="caution">
    <text evidence="1">The sequence shown here is derived from an EMBL/GenBank/DDBJ whole genome shotgun (WGS) entry which is preliminary data.</text>
</comment>
<dbReference type="AlphaFoldDB" id="A0AB34JZU5"/>
<evidence type="ECO:0008006" key="3">
    <source>
        <dbReference type="Google" id="ProtNLM"/>
    </source>
</evidence>
<organism evidence="1 2">
    <name type="scientific">Prymnesium parvum</name>
    <name type="common">Toxic golden alga</name>
    <dbReference type="NCBI Taxonomy" id="97485"/>
    <lineage>
        <taxon>Eukaryota</taxon>
        <taxon>Haptista</taxon>
        <taxon>Haptophyta</taxon>
        <taxon>Prymnesiophyceae</taxon>
        <taxon>Prymnesiales</taxon>
        <taxon>Prymnesiaceae</taxon>
        <taxon>Prymnesium</taxon>
    </lineage>
</organism>
<keyword evidence="2" id="KW-1185">Reference proteome</keyword>
<reference evidence="1 2" key="1">
    <citation type="journal article" date="2024" name="Science">
        <title>Giant polyketide synthase enzymes in the biosynthesis of giant marine polyether toxins.</title>
        <authorList>
            <person name="Fallon T.R."/>
            <person name="Shende V.V."/>
            <person name="Wierzbicki I.H."/>
            <person name="Pendleton A.L."/>
            <person name="Watervoot N.F."/>
            <person name="Auber R.P."/>
            <person name="Gonzalez D.J."/>
            <person name="Wisecaver J.H."/>
            <person name="Moore B.S."/>
        </authorList>
    </citation>
    <scope>NUCLEOTIDE SEQUENCE [LARGE SCALE GENOMIC DNA]</scope>
    <source>
        <strain evidence="1 2">12B1</strain>
    </source>
</reference>
<dbReference type="SUPFAM" id="SSF48452">
    <property type="entry name" value="TPR-like"/>
    <property type="match status" value="1"/>
</dbReference>
<dbReference type="InterPro" id="IPR011990">
    <property type="entry name" value="TPR-like_helical_dom_sf"/>
</dbReference>
<dbReference type="Gene3D" id="1.25.40.10">
    <property type="entry name" value="Tetratricopeptide repeat domain"/>
    <property type="match status" value="1"/>
</dbReference>
<evidence type="ECO:0000313" key="2">
    <source>
        <dbReference type="Proteomes" id="UP001515480"/>
    </source>
</evidence>
<proteinExistence type="predicted"/>
<name>A0AB34JZU5_PRYPA</name>
<accession>A0AB34JZU5</accession>
<gene>
    <name evidence="1" type="ORF">AB1Y20_020602</name>
</gene>
<dbReference type="Proteomes" id="UP001515480">
    <property type="component" value="Unassembled WGS sequence"/>
</dbReference>
<sequence length="281" mass="30814">MAPALLAVLAAAATDYAGSGSSTLWSQFAGWELGMKRALPADSDRLKAAALMKRRGLVDCEKAVALLESALKRSPEDPTLCYECAHALDAVMRIKTNSNTLHIKHMLDTPANKKVWAMYGPRALSLAERAKAGLPNDPEAFLEYCNAFFFANSVKGVLAAATTGSGLKFKSNAKELIRRFPKLDGGVGHCYLGAFYLMAPWPLSSARLAKQHLRAAYNIVPSRRNCYYLGVMYYRLGEPDAAVPYFEQALHARCNSPSERDFGEFILREAAEALKLIKSET</sequence>
<protein>
    <recommendedName>
        <fullName evidence="3">Tetratricopeptide repeat protein</fullName>
    </recommendedName>
</protein>
<dbReference type="EMBL" id="JBGBPQ010000004">
    <property type="protein sequence ID" value="KAL1525759.1"/>
    <property type="molecule type" value="Genomic_DNA"/>
</dbReference>